<sequence length="45" mass="5407">MIFSKPIFMTEEVEKGQNTLVIFFRLRMAIASKQDLLWHSFSFIR</sequence>
<gene>
    <name evidence="1" type="ORF">NTE_00168</name>
</gene>
<keyword evidence="2" id="KW-1185">Reference proteome</keyword>
<dbReference type="AlphaFoldDB" id="A0A075MMA4"/>
<dbReference type="Proteomes" id="UP000028194">
    <property type="component" value="Chromosome"/>
</dbReference>
<evidence type="ECO:0000313" key="2">
    <source>
        <dbReference type="Proteomes" id="UP000028194"/>
    </source>
</evidence>
<organism evidence="1 2">
    <name type="scientific">Candidatus Nitrososphaera evergladensis SR1</name>
    <dbReference type="NCBI Taxonomy" id="1459636"/>
    <lineage>
        <taxon>Archaea</taxon>
        <taxon>Nitrososphaerota</taxon>
        <taxon>Nitrososphaeria</taxon>
        <taxon>Nitrososphaerales</taxon>
        <taxon>Nitrososphaeraceae</taxon>
        <taxon>Nitrososphaera</taxon>
    </lineage>
</organism>
<proteinExistence type="predicted"/>
<accession>A0A075MMA4</accession>
<name>A0A075MMA4_9ARCH</name>
<dbReference type="KEGG" id="nev:NTE_00168"/>
<dbReference type="HOGENOM" id="CLU_3194326_0_0_2"/>
<dbReference type="EMBL" id="CP007174">
    <property type="protein sequence ID" value="AIF82250.1"/>
    <property type="molecule type" value="Genomic_DNA"/>
</dbReference>
<evidence type="ECO:0000313" key="1">
    <source>
        <dbReference type="EMBL" id="AIF82250.1"/>
    </source>
</evidence>
<protein>
    <submittedName>
        <fullName evidence="1">Uncharacterized protein</fullName>
    </submittedName>
</protein>
<reference evidence="1 2" key="1">
    <citation type="journal article" date="2014" name="PLoS ONE">
        <title>Genome Sequence of Candidatus Nitrososphaera evergladensis from Group I.1b Enriched from Everglades Soil Reveals Novel Genomic Features of the Ammonia-Oxidizing Archaea.</title>
        <authorList>
            <person name="Zhalnina K.V."/>
            <person name="Dias R."/>
            <person name="Leonard M.T."/>
            <person name="Dorr de Quadros P."/>
            <person name="Camargo F.A."/>
            <person name="Drew J.C."/>
            <person name="Farmerie W.G."/>
            <person name="Daroub S.H."/>
            <person name="Triplett E.W."/>
        </authorList>
    </citation>
    <scope>NUCLEOTIDE SEQUENCE [LARGE SCALE GENOMIC DNA]</scope>
    <source>
        <strain evidence="1 2">SR1</strain>
    </source>
</reference>